<evidence type="ECO:0000313" key="2">
    <source>
        <dbReference type="Proteomes" id="UP001366166"/>
    </source>
</evidence>
<gene>
    <name evidence="1" type="ORF">FAK_41490</name>
</gene>
<dbReference type="EMBL" id="AP028679">
    <property type="protein sequence ID" value="BEQ17083.1"/>
    <property type="molecule type" value="Genomic_DNA"/>
</dbReference>
<dbReference type="Proteomes" id="UP001366166">
    <property type="component" value="Chromosome"/>
</dbReference>
<sequence>MEVFLQRGLMLSGPKIYVSLGGFWRLRWLKVDGVGSLAAACSF</sequence>
<protein>
    <submittedName>
        <fullName evidence="1">Uncharacterized protein</fullName>
    </submittedName>
</protein>
<keyword evidence="2" id="KW-1185">Reference proteome</keyword>
<organism evidence="1 2">
    <name type="scientific">Desulfoferula mesophila</name>
    <dbReference type="NCBI Taxonomy" id="3058419"/>
    <lineage>
        <taxon>Bacteria</taxon>
        <taxon>Pseudomonadati</taxon>
        <taxon>Thermodesulfobacteriota</taxon>
        <taxon>Desulfarculia</taxon>
        <taxon>Desulfarculales</taxon>
        <taxon>Desulfarculaceae</taxon>
        <taxon>Desulfoferula</taxon>
    </lineage>
</organism>
<dbReference type="KEGG" id="dmp:FAK_41490"/>
<name>A0AAU9F3E2_9BACT</name>
<dbReference type="AlphaFoldDB" id="A0AAU9F3E2"/>
<dbReference type="RefSeq" id="WP_338603832.1">
    <property type="nucleotide sequence ID" value="NZ_AP028679.1"/>
</dbReference>
<evidence type="ECO:0000313" key="1">
    <source>
        <dbReference type="EMBL" id="BEQ17083.1"/>
    </source>
</evidence>
<accession>A0AAU9F3E2</accession>
<proteinExistence type="predicted"/>
<reference evidence="2" key="1">
    <citation type="journal article" date="2023" name="Arch. Microbiol.">
        <title>Desulfoferula mesophilus gen. nov. sp. nov., a mesophilic sulfate-reducing bacterium isolated from a brackish lake sediment.</title>
        <authorList>
            <person name="Watanabe T."/>
            <person name="Yabe T."/>
            <person name="Tsuji J.M."/>
            <person name="Fukui M."/>
        </authorList>
    </citation>
    <scope>NUCLEOTIDE SEQUENCE [LARGE SCALE GENOMIC DNA]</scope>
    <source>
        <strain evidence="2">12FAK</strain>
    </source>
</reference>